<proteinExistence type="predicted"/>
<dbReference type="GO" id="GO:0016747">
    <property type="term" value="F:acyltransferase activity, transferring groups other than amino-acyl groups"/>
    <property type="evidence" value="ECO:0007669"/>
    <property type="project" value="InterPro"/>
</dbReference>
<protein>
    <recommendedName>
        <fullName evidence="1">N-acetyltransferase domain-containing protein</fullName>
    </recommendedName>
</protein>
<evidence type="ECO:0000313" key="3">
    <source>
        <dbReference type="Proteomes" id="UP000054481"/>
    </source>
</evidence>
<dbReference type="PANTHER" id="PTHR34815:SF4">
    <property type="entry name" value="N-ACETYLTRANSFERASE DOMAIN-CONTAINING PROTEIN"/>
    <property type="match status" value="1"/>
</dbReference>
<evidence type="ECO:0000259" key="1">
    <source>
        <dbReference type="PROSITE" id="PS51186"/>
    </source>
</evidence>
<dbReference type="InterPro" id="IPR016181">
    <property type="entry name" value="Acyl_CoA_acyltransferase"/>
</dbReference>
<keyword evidence="3" id="KW-1185">Reference proteome</keyword>
<dbReference type="SUPFAM" id="SSF55729">
    <property type="entry name" value="Acyl-CoA N-acyltransferases (Nat)"/>
    <property type="match status" value="1"/>
</dbReference>
<dbReference type="AlphaFoldDB" id="A0A0F7ZPQ7"/>
<dbReference type="OrthoDB" id="2020070at2759"/>
<dbReference type="InterPro" id="IPR055100">
    <property type="entry name" value="GNAT_LYC1-like"/>
</dbReference>
<dbReference type="Pfam" id="PF13673">
    <property type="entry name" value="Acetyltransf_10"/>
    <property type="match status" value="1"/>
</dbReference>
<dbReference type="Proteomes" id="UP000054481">
    <property type="component" value="Unassembled WGS sequence"/>
</dbReference>
<dbReference type="Gene3D" id="3.40.630.30">
    <property type="match status" value="1"/>
</dbReference>
<gene>
    <name evidence="2" type="ORF">HIM_04744</name>
</gene>
<feature type="domain" description="N-acetyltransferase" evidence="1">
    <location>
        <begin position="10"/>
        <end position="174"/>
    </location>
</feature>
<dbReference type="InterPro" id="IPR053013">
    <property type="entry name" value="LAT"/>
</dbReference>
<dbReference type="EMBL" id="KQ030514">
    <property type="protein sequence ID" value="KJZ75920.1"/>
    <property type="molecule type" value="Genomic_DNA"/>
</dbReference>
<sequence>MAPEDLKSRLEYERASASQITSHFQNNSQMWAAPLSTRDYLDVQRHLSVTEASTRRTAYWVLYDQANPETVIASCTTYMRDALINAGQGMRPVGAAIITDLFTLPEYRRQGMASMLLEKLRQTLDQSQPKIEFSLLYSDVRPEFFETLGWIPQPAPQVRIVLGRGGVDMPPETDDLMYIHHSDLIQLTKKDINMTKLRLSAMRDGKRHALVLPTHKLMRWHLARSMLLKKHMSKGKDGGKAGVSGAFTKSSDKGLEAWAWWTPDFRCRRLNVGRLVSTRLSGMEHHIKSVLGVALGEASRLGLREVVVWEPLEQTVNAANLLAQEMGAGVGAILEDRLDLVPCLRWHNGEKIAGGLVDGQFCGWS</sequence>
<dbReference type="PROSITE" id="PS51186">
    <property type="entry name" value="GNAT"/>
    <property type="match status" value="1"/>
</dbReference>
<organism evidence="2 3">
    <name type="scientific">Hirsutella minnesotensis 3608</name>
    <dbReference type="NCBI Taxonomy" id="1043627"/>
    <lineage>
        <taxon>Eukaryota</taxon>
        <taxon>Fungi</taxon>
        <taxon>Dikarya</taxon>
        <taxon>Ascomycota</taxon>
        <taxon>Pezizomycotina</taxon>
        <taxon>Sordariomycetes</taxon>
        <taxon>Hypocreomycetidae</taxon>
        <taxon>Hypocreales</taxon>
        <taxon>Ophiocordycipitaceae</taxon>
        <taxon>Hirsutella</taxon>
    </lineage>
</organism>
<dbReference type="CDD" id="cd04301">
    <property type="entry name" value="NAT_SF"/>
    <property type="match status" value="1"/>
</dbReference>
<accession>A0A0F7ZPQ7</accession>
<dbReference type="Pfam" id="PF22998">
    <property type="entry name" value="GNAT_LYC1-like"/>
    <property type="match status" value="1"/>
</dbReference>
<dbReference type="InterPro" id="IPR000182">
    <property type="entry name" value="GNAT_dom"/>
</dbReference>
<reference evidence="2 3" key="1">
    <citation type="journal article" date="2014" name="Genome Biol. Evol.">
        <title>Comparative genomics and transcriptomics analyses reveal divergent lifestyle features of nematode endoparasitic fungus Hirsutella minnesotensis.</title>
        <authorList>
            <person name="Lai Y."/>
            <person name="Liu K."/>
            <person name="Zhang X."/>
            <person name="Zhang X."/>
            <person name="Li K."/>
            <person name="Wang N."/>
            <person name="Shu C."/>
            <person name="Wu Y."/>
            <person name="Wang C."/>
            <person name="Bushley K.E."/>
            <person name="Xiang M."/>
            <person name="Liu X."/>
        </authorList>
    </citation>
    <scope>NUCLEOTIDE SEQUENCE [LARGE SCALE GENOMIC DNA]</scope>
    <source>
        <strain evidence="2 3">3608</strain>
    </source>
</reference>
<evidence type="ECO:0000313" key="2">
    <source>
        <dbReference type="EMBL" id="KJZ75920.1"/>
    </source>
</evidence>
<dbReference type="PANTHER" id="PTHR34815">
    <property type="entry name" value="LYSINE ACETYLTRANSFERASE"/>
    <property type="match status" value="1"/>
</dbReference>
<name>A0A0F7ZPQ7_9HYPO</name>